<dbReference type="InterPro" id="IPR047650">
    <property type="entry name" value="Transpos_IS110"/>
</dbReference>
<organism evidence="3 4">
    <name type="scientific">Natrinema soli</name>
    <dbReference type="NCBI Taxonomy" id="1930624"/>
    <lineage>
        <taxon>Archaea</taxon>
        <taxon>Methanobacteriati</taxon>
        <taxon>Methanobacteriota</taxon>
        <taxon>Stenosarchaea group</taxon>
        <taxon>Halobacteria</taxon>
        <taxon>Halobacteriales</taxon>
        <taxon>Natrialbaceae</taxon>
        <taxon>Natrinema</taxon>
    </lineage>
</organism>
<accession>A0ABD5SN65</accession>
<dbReference type="Proteomes" id="UP001596383">
    <property type="component" value="Unassembled WGS sequence"/>
</dbReference>
<feature type="domain" description="Transposase IS116/IS110/IS902 C-terminal" evidence="2">
    <location>
        <begin position="210"/>
        <end position="293"/>
    </location>
</feature>
<dbReference type="NCBIfam" id="NF033542">
    <property type="entry name" value="transpos_IS110"/>
    <property type="match status" value="1"/>
</dbReference>
<dbReference type="Pfam" id="PF01548">
    <property type="entry name" value="DEDD_Tnp_IS110"/>
    <property type="match status" value="1"/>
</dbReference>
<dbReference type="EMBL" id="JBHSWV010000131">
    <property type="protein sequence ID" value="MFC6765096.1"/>
    <property type="molecule type" value="Genomic_DNA"/>
</dbReference>
<evidence type="ECO:0000259" key="2">
    <source>
        <dbReference type="Pfam" id="PF02371"/>
    </source>
</evidence>
<reference evidence="3 4" key="1">
    <citation type="journal article" date="2019" name="Int. J. Syst. Evol. Microbiol.">
        <title>The Global Catalogue of Microorganisms (GCM) 10K type strain sequencing project: providing services to taxonomists for standard genome sequencing and annotation.</title>
        <authorList>
            <consortium name="The Broad Institute Genomics Platform"/>
            <consortium name="The Broad Institute Genome Sequencing Center for Infectious Disease"/>
            <person name="Wu L."/>
            <person name="Ma J."/>
        </authorList>
    </citation>
    <scope>NUCLEOTIDE SEQUENCE [LARGE SCALE GENOMIC DNA]</scope>
    <source>
        <strain evidence="3 4">LMG 29247</strain>
    </source>
</reference>
<gene>
    <name evidence="3" type="ORF">ACFQE6_08750</name>
</gene>
<protein>
    <submittedName>
        <fullName evidence="3">IS110 family transposase</fullName>
    </submittedName>
</protein>
<proteinExistence type="predicted"/>
<dbReference type="InterPro" id="IPR002525">
    <property type="entry name" value="Transp_IS110-like_N"/>
</dbReference>
<dbReference type="PANTHER" id="PTHR33055:SF13">
    <property type="entry name" value="TRANSPOSASE"/>
    <property type="match status" value="1"/>
</dbReference>
<dbReference type="RefSeq" id="WP_273738132.1">
    <property type="nucleotide sequence ID" value="NZ_JAQIVI010000131.1"/>
</dbReference>
<dbReference type="AlphaFoldDB" id="A0ABD5SN65"/>
<dbReference type="PANTHER" id="PTHR33055">
    <property type="entry name" value="TRANSPOSASE FOR INSERTION SEQUENCE ELEMENT IS1111A"/>
    <property type="match status" value="1"/>
</dbReference>
<dbReference type="InterPro" id="IPR003346">
    <property type="entry name" value="Transposase_20"/>
</dbReference>
<comment type="caution">
    <text evidence="3">The sequence shown here is derived from an EMBL/GenBank/DDBJ whole genome shotgun (WGS) entry which is preliminary data.</text>
</comment>
<feature type="domain" description="Transposase IS110-like N-terminal" evidence="1">
    <location>
        <begin position="8"/>
        <end position="147"/>
    </location>
</feature>
<keyword evidence="4" id="KW-1185">Reference proteome</keyword>
<sequence length="334" mass="38075">MNSETEFIGMDIHDGYSQIAVMDPDGTVLDSRRLSDADVENFAREHADAKVAIEASSVYRHIYDTLDEHVDVTLVNPKKTRVIAEAKVKTDKIDAKMLAHLLRADLIAESYVPPADIRRRRDLVRERKRLIDDRTRYKNRIRSTLKQSGNAMRRSPFSNEGREQLAALELDPIDRKRIESSFRMIDELTDEIATYDAEIRKIAREDEQVQLLETITGVGSISAVTVTAEIGEIERFGSAEKLVSYAGLDPTVQQSGQRETRGPISKEGSSVLRWMLVQCANNVVMHRNEYFVEFFDRLNRRKNKYVARVATARKVLVSMYHMLTRGEEFAPPSG</sequence>
<evidence type="ECO:0000313" key="3">
    <source>
        <dbReference type="EMBL" id="MFC6765096.1"/>
    </source>
</evidence>
<dbReference type="Pfam" id="PF02371">
    <property type="entry name" value="Transposase_20"/>
    <property type="match status" value="1"/>
</dbReference>
<name>A0ABD5SN65_9EURY</name>
<evidence type="ECO:0000259" key="1">
    <source>
        <dbReference type="Pfam" id="PF01548"/>
    </source>
</evidence>
<evidence type="ECO:0000313" key="4">
    <source>
        <dbReference type="Proteomes" id="UP001596383"/>
    </source>
</evidence>